<dbReference type="Proteomes" id="UP000317155">
    <property type="component" value="Unassembled WGS sequence"/>
</dbReference>
<evidence type="ECO:0000256" key="1">
    <source>
        <dbReference type="ARBA" id="ARBA00004651"/>
    </source>
</evidence>
<dbReference type="OrthoDB" id="276604at2"/>
<dbReference type="CDD" id="cd06423">
    <property type="entry name" value="CESA_like"/>
    <property type="match status" value="1"/>
</dbReference>
<dbReference type="SUPFAM" id="SSF53448">
    <property type="entry name" value="Nucleotide-diphospho-sugar transferases"/>
    <property type="match status" value="1"/>
</dbReference>
<keyword evidence="7 10" id="KW-1133">Transmembrane helix</keyword>
<evidence type="ECO:0000256" key="8">
    <source>
        <dbReference type="ARBA" id="ARBA00023136"/>
    </source>
</evidence>
<dbReference type="GO" id="GO:0008375">
    <property type="term" value="F:acetylglucosaminyltransferase activity"/>
    <property type="evidence" value="ECO:0007669"/>
    <property type="project" value="UniProtKB-UniRule"/>
</dbReference>
<comment type="caution">
    <text evidence="11">The sequence shown here is derived from an EMBL/GenBank/DDBJ whole genome shotgun (WGS) entry which is preliminary data.</text>
</comment>
<comment type="subcellular location">
    <subcellularLocation>
        <location evidence="1 10">Cell membrane</location>
        <topology evidence="1 10">Multi-pass membrane protein</topology>
    </subcellularLocation>
</comment>
<evidence type="ECO:0000256" key="7">
    <source>
        <dbReference type="ARBA" id="ARBA00022989"/>
    </source>
</evidence>
<keyword evidence="8 10" id="KW-0472">Membrane</keyword>
<protein>
    <recommendedName>
        <fullName evidence="9 10">Poly-beta-1,6-N-acetyl-D-glucosamine synthase</fullName>
        <shortName evidence="10">Poly-beta-1,6-GlcNAc synthase</shortName>
        <ecNumber evidence="10">2.4.1.-</ecNumber>
    </recommendedName>
</protein>
<dbReference type="RefSeq" id="WP_092057900.1">
    <property type="nucleotide sequence ID" value="NZ_FOJJ01000038.1"/>
</dbReference>
<keyword evidence="6 10" id="KW-0812">Transmembrane</keyword>
<keyword evidence="12" id="KW-1185">Reference proteome</keyword>
<dbReference type="PANTHER" id="PTHR43630">
    <property type="entry name" value="POLY-BETA-1,6-N-ACETYL-D-GLUCOSAMINE SYNTHASE"/>
    <property type="match status" value="1"/>
</dbReference>
<organism evidence="11 12">
    <name type="scientific">Trichloromonas acetexigens</name>
    <dbReference type="NCBI Taxonomy" id="38815"/>
    <lineage>
        <taxon>Bacteria</taxon>
        <taxon>Pseudomonadati</taxon>
        <taxon>Thermodesulfobacteriota</taxon>
        <taxon>Desulfuromonadia</taxon>
        <taxon>Desulfuromonadales</taxon>
        <taxon>Trichloromonadaceae</taxon>
        <taxon>Trichloromonas</taxon>
    </lineage>
</organism>
<feature type="transmembrane region" description="Helical" evidence="10">
    <location>
        <begin position="378"/>
        <end position="400"/>
    </location>
</feature>
<dbReference type="Pfam" id="PF13641">
    <property type="entry name" value="Glyco_tranf_2_3"/>
    <property type="match status" value="1"/>
</dbReference>
<evidence type="ECO:0000256" key="9">
    <source>
        <dbReference type="NCBIfam" id="TIGR03937"/>
    </source>
</evidence>
<gene>
    <name evidence="11" type="primary">pgaC</name>
    <name evidence="11" type="ORF">FL622_09700</name>
</gene>
<dbReference type="InterPro" id="IPR029044">
    <property type="entry name" value="Nucleotide-diphossugar_trans"/>
</dbReference>
<dbReference type="EMBL" id="VJVV01000006">
    <property type="protein sequence ID" value="TRO81172.1"/>
    <property type="molecule type" value="Genomic_DNA"/>
</dbReference>
<proteinExistence type="inferred from homology"/>
<comment type="similarity">
    <text evidence="2 10">Belongs to the glycosyltransferase 2 family.</text>
</comment>
<dbReference type="Gene3D" id="3.90.550.10">
    <property type="entry name" value="Spore Coat Polysaccharide Biosynthesis Protein SpsA, Chain A"/>
    <property type="match status" value="1"/>
</dbReference>
<keyword evidence="5 10" id="KW-0808">Transferase</keyword>
<dbReference type="NCBIfam" id="TIGR03937">
    <property type="entry name" value="PgaC_IcaA"/>
    <property type="match status" value="1"/>
</dbReference>
<dbReference type="InterPro" id="IPR023853">
    <property type="entry name" value="PGA_PgaC/IcaA"/>
</dbReference>
<keyword evidence="4 10" id="KW-0328">Glycosyltransferase</keyword>
<evidence type="ECO:0000256" key="4">
    <source>
        <dbReference type="ARBA" id="ARBA00022676"/>
    </source>
</evidence>
<dbReference type="GO" id="GO:0005886">
    <property type="term" value="C:plasma membrane"/>
    <property type="evidence" value="ECO:0007669"/>
    <property type="project" value="UniProtKB-SubCell"/>
</dbReference>
<feature type="transmembrane region" description="Helical" evidence="10">
    <location>
        <begin position="14"/>
        <end position="39"/>
    </location>
</feature>
<evidence type="ECO:0000256" key="2">
    <source>
        <dbReference type="ARBA" id="ARBA00006739"/>
    </source>
</evidence>
<reference evidence="11 12" key="1">
    <citation type="submission" date="2019-07" db="EMBL/GenBank/DDBJ databases">
        <title>Insights of Desulfuromonas acetexigens electromicrobiology.</title>
        <authorList>
            <person name="Katuri K."/>
            <person name="Sapireddy V."/>
            <person name="Shaw D.R."/>
            <person name="Saikaly P."/>
        </authorList>
    </citation>
    <scope>NUCLEOTIDE SEQUENCE [LARGE SCALE GENOMIC DNA]</scope>
    <source>
        <strain evidence="11 12">2873</strain>
    </source>
</reference>
<evidence type="ECO:0000256" key="10">
    <source>
        <dbReference type="RuleBase" id="RU364028"/>
    </source>
</evidence>
<dbReference type="EC" id="2.4.1.-" evidence="10"/>
<feature type="transmembrane region" description="Helical" evidence="10">
    <location>
        <begin position="347"/>
        <end position="366"/>
    </location>
</feature>
<dbReference type="AlphaFoldDB" id="A0A550JD89"/>
<dbReference type="GO" id="GO:0043708">
    <property type="term" value="P:cell adhesion involved in biofilm formation"/>
    <property type="evidence" value="ECO:0007669"/>
    <property type="project" value="InterPro"/>
</dbReference>
<name>A0A550JD89_9BACT</name>
<evidence type="ECO:0000256" key="5">
    <source>
        <dbReference type="ARBA" id="ARBA00022679"/>
    </source>
</evidence>
<keyword evidence="3 10" id="KW-1003">Cell membrane</keyword>
<dbReference type="PANTHER" id="PTHR43630:SF1">
    <property type="entry name" value="POLY-BETA-1,6-N-ACETYL-D-GLUCOSAMINE SYNTHASE"/>
    <property type="match status" value="1"/>
</dbReference>
<accession>A0A550JD89</accession>
<evidence type="ECO:0000256" key="6">
    <source>
        <dbReference type="ARBA" id="ARBA00022692"/>
    </source>
</evidence>
<feature type="transmembrane region" description="Helical" evidence="10">
    <location>
        <begin position="305"/>
        <end position="327"/>
    </location>
</feature>
<sequence>MIFILDYLEHIRGFLFAFLLFYPLFMAYLWMIGAIYYYWRRERGRPDHTQEPPLPRYPGVSLVVPCHNEGDNVHETIAALLAQTYPHFEIIAVNDGSRDNTGALLDELAEKHPQLRVLHFARNQGKAMGLRMAALVSPHEFLVCIDGDALLDPHATSWIMSHFVSGARVGAVTGNPRIRTRSTLLGKLQVGEFSAIIGMIKRAQRIYGRIFTVSGVVSGFRKTALHQVGYWSLDMVTEDIDISWKMQLNHWDIRYEPNALCWILMPETLRGLWKQRLRWAQGGYEVLLRNTLGLFSWKRRRMWPVYLEFTTSVVWSYSMLGVAVLWSLGFFFPLPDYLEIPSMIPEWPGVILGLTCLLQFAVSLRIDSRYEKGLSRYYYWMIWYPLAFWLISLLTSIVGLPKALFKKRGRRATWVSPDRGVTQGGAGGSR</sequence>
<evidence type="ECO:0000256" key="3">
    <source>
        <dbReference type="ARBA" id="ARBA00022475"/>
    </source>
</evidence>
<evidence type="ECO:0000313" key="11">
    <source>
        <dbReference type="EMBL" id="TRO81172.1"/>
    </source>
</evidence>
<evidence type="ECO:0000313" key="12">
    <source>
        <dbReference type="Proteomes" id="UP000317155"/>
    </source>
</evidence>